<comment type="similarity">
    <text evidence="1">Belongs to the lcsJ thioesterase family.</text>
</comment>
<dbReference type="PANTHER" id="PTHR12475:SF4">
    <property type="entry name" value="PROTEIN THEM6"/>
    <property type="match status" value="1"/>
</dbReference>
<dbReference type="Gene3D" id="3.10.129.10">
    <property type="entry name" value="Hotdog Thioesterase"/>
    <property type="match status" value="1"/>
</dbReference>
<dbReference type="SUPFAM" id="SSF54637">
    <property type="entry name" value="Thioesterase/thiol ester dehydrase-isomerase"/>
    <property type="match status" value="1"/>
</dbReference>
<dbReference type="CDD" id="cd00586">
    <property type="entry name" value="4HBT"/>
    <property type="match status" value="1"/>
</dbReference>
<protein>
    <recommendedName>
        <fullName evidence="4">Thioesterase domain-containing protein</fullName>
    </recommendedName>
</protein>
<dbReference type="FunCoup" id="A0A074YTR0">
    <property type="interactions" value="28"/>
</dbReference>
<dbReference type="InterPro" id="IPR029069">
    <property type="entry name" value="HotDog_dom_sf"/>
</dbReference>
<dbReference type="OMA" id="FECDFYL"/>
<dbReference type="GeneID" id="25369198"/>
<dbReference type="InterPro" id="IPR051490">
    <property type="entry name" value="THEM6_lcsJ_thioesterase"/>
</dbReference>
<keyword evidence="3" id="KW-1185">Reference proteome</keyword>
<proteinExistence type="inferred from homology"/>
<dbReference type="EMBL" id="KL584797">
    <property type="protein sequence ID" value="KEQ90226.1"/>
    <property type="molecule type" value="Genomic_DNA"/>
</dbReference>
<name>A0A074YTR0_AURSE</name>
<evidence type="ECO:0000313" key="3">
    <source>
        <dbReference type="Proteomes" id="UP000030641"/>
    </source>
</evidence>
<dbReference type="Proteomes" id="UP000030641">
    <property type="component" value="Unassembled WGS sequence"/>
</dbReference>
<gene>
    <name evidence="2" type="ORF">AUEXF2481DRAFT_579268</name>
</gene>
<dbReference type="OrthoDB" id="265761at2759"/>
<accession>A0A074YTR0</accession>
<dbReference type="InParanoid" id="A0A074YTR0"/>
<evidence type="ECO:0000313" key="2">
    <source>
        <dbReference type="EMBL" id="KEQ90226.1"/>
    </source>
</evidence>
<dbReference type="Pfam" id="PF13279">
    <property type="entry name" value="4HBT_2"/>
    <property type="match status" value="1"/>
</dbReference>
<sequence length="220" mass="24807">MGLICLAVSNWKVLPLVWHIRIFSKMIMHGSFANAHKTQHSIFSTFTTSSRSPMWECDFMGHKSNASYYSDLDIARSDMILRLLSSGMARLSKGHAPRAPGAPELKGKVFPVLCASTTNYQREIAPYQLYQMETSILSWDRKWMYIRTEFIAEKKGKLEVCATALMKVVFKAGRITVSPEVLFEASGLLPIDEEVRATAEVKRVQGLERIQQCGIANELT</sequence>
<dbReference type="HOGENOM" id="CLU_040660_3_0_1"/>
<reference evidence="2 3" key="1">
    <citation type="journal article" date="2014" name="BMC Genomics">
        <title>Genome sequencing of four Aureobasidium pullulans varieties: biotechnological potential, stress tolerance, and description of new species.</title>
        <authorList>
            <person name="Gostin Ar C."/>
            <person name="Ohm R.A."/>
            <person name="Kogej T."/>
            <person name="Sonjak S."/>
            <person name="Turk M."/>
            <person name="Zajc J."/>
            <person name="Zalar P."/>
            <person name="Grube M."/>
            <person name="Sun H."/>
            <person name="Han J."/>
            <person name="Sharma A."/>
            <person name="Chiniquy J."/>
            <person name="Ngan C.Y."/>
            <person name="Lipzen A."/>
            <person name="Barry K."/>
            <person name="Grigoriev I.V."/>
            <person name="Gunde-Cimerman N."/>
        </authorList>
    </citation>
    <scope>NUCLEOTIDE SEQUENCE [LARGE SCALE GENOMIC DNA]</scope>
    <source>
        <strain evidence="2 3">EXF-2481</strain>
    </source>
</reference>
<organism evidence="2 3">
    <name type="scientific">Aureobasidium subglaciale (strain EXF-2481)</name>
    <name type="common">Aureobasidium pullulans var. subglaciale</name>
    <dbReference type="NCBI Taxonomy" id="1043005"/>
    <lineage>
        <taxon>Eukaryota</taxon>
        <taxon>Fungi</taxon>
        <taxon>Dikarya</taxon>
        <taxon>Ascomycota</taxon>
        <taxon>Pezizomycotina</taxon>
        <taxon>Dothideomycetes</taxon>
        <taxon>Dothideomycetidae</taxon>
        <taxon>Dothideales</taxon>
        <taxon>Saccotheciaceae</taxon>
        <taxon>Aureobasidium</taxon>
    </lineage>
</organism>
<dbReference type="AlphaFoldDB" id="A0A074YTR0"/>
<evidence type="ECO:0000256" key="1">
    <source>
        <dbReference type="ARBA" id="ARBA00038476"/>
    </source>
</evidence>
<dbReference type="PANTHER" id="PTHR12475">
    <property type="match status" value="1"/>
</dbReference>
<dbReference type="RefSeq" id="XP_013338714.1">
    <property type="nucleotide sequence ID" value="XM_013483260.1"/>
</dbReference>
<evidence type="ECO:0008006" key="4">
    <source>
        <dbReference type="Google" id="ProtNLM"/>
    </source>
</evidence>